<dbReference type="AlphaFoldDB" id="A0A5B0LYY2"/>
<name>A0A5B0LYY2_PUCGR</name>
<protein>
    <submittedName>
        <fullName evidence="1">Uncharacterized protein</fullName>
    </submittedName>
</protein>
<organism evidence="1 2">
    <name type="scientific">Puccinia graminis f. sp. tritici</name>
    <dbReference type="NCBI Taxonomy" id="56615"/>
    <lineage>
        <taxon>Eukaryota</taxon>
        <taxon>Fungi</taxon>
        <taxon>Dikarya</taxon>
        <taxon>Basidiomycota</taxon>
        <taxon>Pucciniomycotina</taxon>
        <taxon>Pucciniomycetes</taxon>
        <taxon>Pucciniales</taxon>
        <taxon>Pucciniaceae</taxon>
        <taxon>Puccinia</taxon>
    </lineage>
</organism>
<sequence>MYMPLHVIMHKFFSQIRWAHHLAPQGLNELMLQINQRLGEISDATSAAAATVSG</sequence>
<dbReference type="EMBL" id="VSWC01000183">
    <property type="protein sequence ID" value="KAA1069276.1"/>
    <property type="molecule type" value="Genomic_DNA"/>
</dbReference>
<gene>
    <name evidence="1" type="ORF">PGT21_019511</name>
</gene>
<keyword evidence="2" id="KW-1185">Reference proteome</keyword>
<evidence type="ECO:0000313" key="1">
    <source>
        <dbReference type="EMBL" id="KAA1069276.1"/>
    </source>
</evidence>
<proteinExistence type="predicted"/>
<reference evidence="1 2" key="1">
    <citation type="submission" date="2019-05" db="EMBL/GenBank/DDBJ databases">
        <title>Emergence of the Ug99 lineage of the wheat stem rust pathogen through somatic hybridization.</title>
        <authorList>
            <person name="Li F."/>
            <person name="Upadhyaya N.M."/>
            <person name="Sperschneider J."/>
            <person name="Matny O."/>
            <person name="Nguyen-Phuc H."/>
            <person name="Mago R."/>
            <person name="Raley C."/>
            <person name="Miller M.E."/>
            <person name="Silverstein K.A.T."/>
            <person name="Henningsen E."/>
            <person name="Hirsch C.D."/>
            <person name="Visser B."/>
            <person name="Pretorius Z.A."/>
            <person name="Steffenson B.J."/>
            <person name="Schwessinger B."/>
            <person name="Dodds P.N."/>
            <person name="Figueroa M."/>
        </authorList>
    </citation>
    <scope>NUCLEOTIDE SEQUENCE [LARGE SCALE GENOMIC DNA]</scope>
    <source>
        <strain evidence="1">21-0</strain>
    </source>
</reference>
<dbReference type="OrthoDB" id="10408222at2759"/>
<dbReference type="Proteomes" id="UP000324748">
    <property type="component" value="Unassembled WGS sequence"/>
</dbReference>
<comment type="caution">
    <text evidence="1">The sequence shown here is derived from an EMBL/GenBank/DDBJ whole genome shotgun (WGS) entry which is preliminary data.</text>
</comment>
<accession>A0A5B0LYY2</accession>
<evidence type="ECO:0000313" key="2">
    <source>
        <dbReference type="Proteomes" id="UP000324748"/>
    </source>
</evidence>